<dbReference type="PATRIC" id="fig|1216932.3.peg.1668"/>
<organism evidence="1 2">
    <name type="scientific">Clostridium bornimense</name>
    <dbReference type="NCBI Taxonomy" id="1216932"/>
    <lineage>
        <taxon>Bacteria</taxon>
        <taxon>Bacillati</taxon>
        <taxon>Bacillota</taxon>
        <taxon>Clostridia</taxon>
        <taxon>Eubacteriales</taxon>
        <taxon>Clostridiaceae</taxon>
        <taxon>Clostridium</taxon>
    </lineage>
</organism>
<dbReference type="EMBL" id="HG917868">
    <property type="protein sequence ID" value="CDM68832.1"/>
    <property type="molecule type" value="Genomic_DNA"/>
</dbReference>
<dbReference type="OrthoDB" id="10010900at2"/>
<dbReference type="STRING" id="1216932.CM240_1674"/>
<dbReference type="AlphaFoldDB" id="W6S3D0"/>
<proteinExistence type="predicted"/>
<dbReference type="KEGG" id="clt:CM240_1674"/>
<dbReference type="Proteomes" id="UP000019426">
    <property type="component" value="Chromosome M2/40_rep1"/>
</dbReference>
<keyword evidence="2" id="KW-1185">Reference proteome</keyword>
<name>W6S3D0_9CLOT</name>
<dbReference type="RefSeq" id="WP_044038257.1">
    <property type="nucleotide sequence ID" value="NZ_HG917868.1"/>
</dbReference>
<sequence>MIKELLEKYNKLNIDCIEAVEKDDVEKLNILLKEKDLIIGKIDNIKYTADEFKRYAQEIDLVNVENQLERVIKEKKEEVKNKIKNTAISKNAVGAYSNANFTNSGIFNKKI</sequence>
<dbReference type="HOGENOM" id="CLU_170918_0_0_9"/>
<evidence type="ECO:0000313" key="1">
    <source>
        <dbReference type="EMBL" id="CDM68832.1"/>
    </source>
</evidence>
<accession>W6S3D0</accession>
<evidence type="ECO:0008006" key="3">
    <source>
        <dbReference type="Google" id="ProtNLM"/>
    </source>
</evidence>
<gene>
    <name evidence="1" type="ORF">CM240_1674</name>
</gene>
<reference evidence="1 2" key="1">
    <citation type="submission" date="2013-11" db="EMBL/GenBank/DDBJ databases">
        <title>Complete genome sequence of Clostridum sp. M2/40.</title>
        <authorList>
            <person name="Wibberg D."/>
            <person name="Puehler A."/>
            <person name="Schlueter A."/>
        </authorList>
    </citation>
    <scope>NUCLEOTIDE SEQUENCE [LARGE SCALE GENOMIC DNA]</scope>
    <source>
        <strain evidence="2">M2/40</strain>
    </source>
</reference>
<evidence type="ECO:0000313" key="2">
    <source>
        <dbReference type="Proteomes" id="UP000019426"/>
    </source>
</evidence>
<protein>
    <recommendedName>
        <fullName evidence="3">Flagellar protein FliT</fullName>
    </recommendedName>
</protein>